<sequence>SVASTSTESPKNNDDLTLATTRETGPLKLPTLSSTRATVSDSLSKVTASTDTSRSSGVRSGTSGGSAASLNNSSPSGSSKQLTETIEEARKKNKQVILKQTHNGEVSYTDSLTGGIDSSEDITQVEIVIRPNNPNIDLANRDADASSCKVKNIGVNTGGINYHGTEMPLYDLAKQANGWTGDNELDENGYPKSINTKNPPYPYSIISDDLWGRDRQNDKRYVVLYDGEGDITFSLSGAPTIIKKELNRIEIELRNDRFALVLQNTNPSNYIRNIRIIPIDRELDYATNNVRKDYVAKWSKFGVVRYLDLQRTNNSTEMNWADRKTKESFGGGIMSLEEIVDISNAMGSDPWLLVPHRASDGYITKMAQYVRDNLDSDLTAYIEYSNEAWNYSFKQTAYFQLLAKNNNTTIQYEYGVRAKNVFEIWTNILGQNRIKRVIGTHIVNPWLSGQIMKTPGLAELTDALAVGYYIGNSLNDSSGMEMTEDEIIDFLETTEIQRIKDHLEGQKQVADNYNIELVAYEAGQHLAVRDKSNSALVNKYISVNRNPRMRDVYHKMYDLWKASGGGLIMWFQTTALPTKWGVWGLLENMSQNKDEAPKYMAVQDILSNEGCY</sequence>
<dbReference type="AlphaFoldDB" id="A0A0F9IRJ9"/>
<accession>A0A0F9IRJ9</accession>
<comment type="caution">
    <text evidence="2">The sequence shown here is derived from an EMBL/GenBank/DDBJ whole genome shotgun (WGS) entry which is preliminary data.</text>
</comment>
<feature type="region of interest" description="Disordered" evidence="1">
    <location>
        <begin position="1"/>
        <end position="84"/>
    </location>
</feature>
<gene>
    <name evidence="2" type="ORF">LCGC14_1845360</name>
</gene>
<feature type="compositionally biased region" description="Low complexity" evidence="1">
    <location>
        <begin position="49"/>
        <end position="79"/>
    </location>
</feature>
<reference evidence="2" key="1">
    <citation type="journal article" date="2015" name="Nature">
        <title>Complex archaea that bridge the gap between prokaryotes and eukaryotes.</title>
        <authorList>
            <person name="Spang A."/>
            <person name="Saw J.H."/>
            <person name="Jorgensen S.L."/>
            <person name="Zaremba-Niedzwiedzka K."/>
            <person name="Martijn J."/>
            <person name="Lind A.E."/>
            <person name="van Eijk R."/>
            <person name="Schleper C."/>
            <person name="Guy L."/>
            <person name="Ettema T.J."/>
        </authorList>
    </citation>
    <scope>NUCLEOTIDE SEQUENCE</scope>
</reference>
<organism evidence="2">
    <name type="scientific">marine sediment metagenome</name>
    <dbReference type="NCBI Taxonomy" id="412755"/>
    <lineage>
        <taxon>unclassified sequences</taxon>
        <taxon>metagenomes</taxon>
        <taxon>ecological metagenomes</taxon>
    </lineage>
</organism>
<evidence type="ECO:0000256" key="1">
    <source>
        <dbReference type="SAM" id="MobiDB-lite"/>
    </source>
</evidence>
<evidence type="ECO:0000313" key="2">
    <source>
        <dbReference type="EMBL" id="KKL96350.1"/>
    </source>
</evidence>
<feature type="compositionally biased region" description="Polar residues" evidence="1">
    <location>
        <begin position="1"/>
        <end position="10"/>
    </location>
</feature>
<dbReference type="EMBL" id="LAZR01018455">
    <property type="protein sequence ID" value="KKL96350.1"/>
    <property type="molecule type" value="Genomic_DNA"/>
</dbReference>
<feature type="compositionally biased region" description="Polar residues" evidence="1">
    <location>
        <begin position="31"/>
        <end position="48"/>
    </location>
</feature>
<protein>
    <submittedName>
        <fullName evidence="2">Uncharacterized protein</fullName>
    </submittedName>
</protein>
<proteinExistence type="predicted"/>
<feature type="non-terminal residue" evidence="2">
    <location>
        <position position="1"/>
    </location>
</feature>
<name>A0A0F9IRJ9_9ZZZZ</name>